<dbReference type="InterPro" id="IPR036388">
    <property type="entry name" value="WH-like_DNA-bd_sf"/>
</dbReference>
<evidence type="ECO:0000256" key="3">
    <source>
        <dbReference type="ARBA" id="ARBA00022840"/>
    </source>
</evidence>
<gene>
    <name evidence="8" type="ORF">ERICIII_01897</name>
</gene>
<keyword evidence="5" id="KW-0238">DNA-binding</keyword>
<dbReference type="RefSeq" id="WP_237088669.1">
    <property type="nucleotide sequence ID" value="NZ_CP019655.1"/>
</dbReference>
<evidence type="ECO:0000256" key="6">
    <source>
        <dbReference type="ARBA" id="ARBA00023163"/>
    </source>
</evidence>
<dbReference type="Pfam" id="PF00005">
    <property type="entry name" value="ABC_tran"/>
    <property type="match status" value="1"/>
</dbReference>
<evidence type="ECO:0000313" key="8">
    <source>
        <dbReference type="EMBL" id="AVF26070.1"/>
    </source>
</evidence>
<dbReference type="PROSITE" id="PS50949">
    <property type="entry name" value="HTH_GNTR"/>
    <property type="match status" value="1"/>
</dbReference>
<dbReference type="Gene3D" id="1.10.10.10">
    <property type="entry name" value="Winged helix-like DNA-binding domain superfamily/Winged helix DNA-binding domain"/>
    <property type="match status" value="1"/>
</dbReference>
<dbReference type="GO" id="GO:0003700">
    <property type="term" value="F:DNA-binding transcription factor activity"/>
    <property type="evidence" value="ECO:0007669"/>
    <property type="project" value="InterPro"/>
</dbReference>
<keyword evidence="4" id="KW-0805">Transcription regulation</keyword>
<dbReference type="GeneID" id="70761251"/>
<dbReference type="SUPFAM" id="SSF52540">
    <property type="entry name" value="P-loop containing nucleoside triphosphate hydrolases"/>
    <property type="match status" value="1"/>
</dbReference>
<dbReference type="InterPro" id="IPR003439">
    <property type="entry name" value="ABC_transporter-like_ATP-bd"/>
</dbReference>
<evidence type="ECO:0000256" key="1">
    <source>
        <dbReference type="ARBA" id="ARBA00022448"/>
    </source>
</evidence>
<protein>
    <submittedName>
        <fullName evidence="8">ABC transporter-like protein</fullName>
    </submittedName>
</protein>
<dbReference type="GO" id="GO:0003677">
    <property type="term" value="F:DNA binding"/>
    <property type="evidence" value="ECO:0007669"/>
    <property type="project" value="UniProtKB-KW"/>
</dbReference>
<dbReference type="STRING" id="147375.BXP28_07080"/>
<dbReference type="AlphaFoldDB" id="A0A2L1TZG6"/>
<proteinExistence type="predicted"/>
<dbReference type="GO" id="GO:0016887">
    <property type="term" value="F:ATP hydrolysis activity"/>
    <property type="evidence" value="ECO:0007669"/>
    <property type="project" value="InterPro"/>
</dbReference>
<evidence type="ECO:0000256" key="2">
    <source>
        <dbReference type="ARBA" id="ARBA00022741"/>
    </source>
</evidence>
<dbReference type="InterPro" id="IPR027417">
    <property type="entry name" value="P-loop_NTPase"/>
</dbReference>
<dbReference type="PANTHER" id="PTHR42939">
    <property type="entry name" value="ABC TRANSPORTER ATP-BINDING PROTEIN ALBC-RELATED"/>
    <property type="match status" value="1"/>
</dbReference>
<dbReference type="InterPro" id="IPR036390">
    <property type="entry name" value="WH_DNA-bd_sf"/>
</dbReference>
<keyword evidence="3" id="KW-0067">ATP-binding</keyword>
<dbReference type="Proteomes" id="UP000239833">
    <property type="component" value="Chromosome"/>
</dbReference>
<dbReference type="PANTHER" id="PTHR42939:SF3">
    <property type="entry name" value="ABC TRANSPORTER ATP-BINDING COMPONENT"/>
    <property type="match status" value="1"/>
</dbReference>
<feature type="domain" description="HTH gntR-type" evidence="7">
    <location>
        <begin position="12"/>
        <end position="80"/>
    </location>
</feature>
<name>A0A2L1TZG6_9BACL</name>
<evidence type="ECO:0000256" key="5">
    <source>
        <dbReference type="ARBA" id="ARBA00023125"/>
    </source>
</evidence>
<dbReference type="InterPro" id="IPR051782">
    <property type="entry name" value="ABC_Transporter_VariousFunc"/>
</dbReference>
<dbReference type="Pfam" id="PF00392">
    <property type="entry name" value="GntR"/>
    <property type="match status" value="1"/>
</dbReference>
<evidence type="ECO:0000259" key="7">
    <source>
        <dbReference type="PROSITE" id="PS50949"/>
    </source>
</evidence>
<accession>A0A2L1TZG6</accession>
<evidence type="ECO:0000313" key="9">
    <source>
        <dbReference type="Proteomes" id="UP000239833"/>
    </source>
</evidence>
<organism evidence="8 9">
    <name type="scientific">Paenibacillus larvae subsp. larvae</name>
    <dbReference type="NCBI Taxonomy" id="147375"/>
    <lineage>
        <taxon>Bacteria</taxon>
        <taxon>Bacillati</taxon>
        <taxon>Bacillota</taxon>
        <taxon>Bacilli</taxon>
        <taxon>Bacillales</taxon>
        <taxon>Paenibacillaceae</taxon>
        <taxon>Paenibacillus</taxon>
    </lineage>
</organism>
<dbReference type="InterPro" id="IPR000524">
    <property type="entry name" value="Tscrpt_reg_HTH_GntR"/>
</dbReference>
<sequence length="202" mass="22970">MTYEYCYCKFGHAYICPNCGTNPQSHYERKLSPGQPLPSIRHLAKDLQVSVITTKRAYEELEKSGFIESMVGKGSFVSGNNREMIRSKTFHDFAFKPVSFQVSQGFVTGLIGPNGAGKSTLIKLILDMVKPDSGSISFFGKPLEQHGKEIKQRIGYVADASHYYDHLSLKKMKQIIAPFYDNWDEDTYHISDRLNCRRKKSL</sequence>
<dbReference type="Gene3D" id="3.40.50.300">
    <property type="entry name" value="P-loop containing nucleotide triphosphate hydrolases"/>
    <property type="match status" value="1"/>
</dbReference>
<keyword evidence="6" id="KW-0804">Transcription</keyword>
<reference evidence="9" key="1">
    <citation type="submission" date="2017-02" db="EMBL/GenBank/DDBJ databases">
        <title>Delineation of Paenibacillus larvae strains originating from foulbrood outbreaks.</title>
        <authorList>
            <person name="Beims H."/>
            <person name="Bunk B."/>
            <person name="Sproeer C."/>
            <person name="Mohr K.I."/>
            <person name="Pradella S."/>
            <person name="Guenther G."/>
            <person name="Rohde M."/>
            <person name="von der Ohe W."/>
            <person name="Steinert M."/>
        </authorList>
    </citation>
    <scope>NUCLEOTIDE SEQUENCE [LARGE SCALE GENOMIC DNA]</scope>
    <source>
        <strain evidence="9">Eric_III</strain>
    </source>
</reference>
<dbReference type="EMBL" id="CP019655">
    <property type="protein sequence ID" value="AVF26070.1"/>
    <property type="molecule type" value="Genomic_DNA"/>
</dbReference>
<keyword evidence="1" id="KW-0813">Transport</keyword>
<dbReference type="CDD" id="cd07377">
    <property type="entry name" value="WHTH_GntR"/>
    <property type="match status" value="1"/>
</dbReference>
<dbReference type="SUPFAM" id="SSF46785">
    <property type="entry name" value="Winged helix' DNA-binding domain"/>
    <property type="match status" value="1"/>
</dbReference>
<dbReference type="GO" id="GO:0005524">
    <property type="term" value="F:ATP binding"/>
    <property type="evidence" value="ECO:0007669"/>
    <property type="project" value="UniProtKB-KW"/>
</dbReference>
<keyword evidence="2" id="KW-0547">Nucleotide-binding</keyword>
<evidence type="ECO:0000256" key="4">
    <source>
        <dbReference type="ARBA" id="ARBA00023015"/>
    </source>
</evidence>